<dbReference type="FunFam" id="1.10.8.500:FF:000002">
    <property type="entry name" value="Methyl-accepting chemotaxis protein"/>
    <property type="match status" value="1"/>
</dbReference>
<dbReference type="GO" id="GO:0016597">
    <property type="term" value="F:amino acid binding"/>
    <property type="evidence" value="ECO:0007669"/>
    <property type="project" value="UniProtKB-ARBA"/>
</dbReference>
<dbReference type="GO" id="GO:0043200">
    <property type="term" value="P:response to amino acid"/>
    <property type="evidence" value="ECO:0007669"/>
    <property type="project" value="UniProtKB-ARBA"/>
</dbReference>
<keyword evidence="7 12" id="KW-1133">Transmembrane helix</keyword>
<gene>
    <name evidence="13" type="ORF">CHCC16736_2199</name>
</gene>
<dbReference type="Gene3D" id="3.30.450.20">
    <property type="entry name" value="PAS domain"/>
    <property type="match status" value="2"/>
</dbReference>
<dbReference type="CDD" id="cd06225">
    <property type="entry name" value="HAMP"/>
    <property type="match status" value="1"/>
</dbReference>
<evidence type="ECO:0000256" key="9">
    <source>
        <dbReference type="ARBA" id="ARBA00023224"/>
    </source>
</evidence>
<dbReference type="Pfam" id="PF00672">
    <property type="entry name" value="HAMP"/>
    <property type="match status" value="1"/>
</dbReference>
<keyword evidence="8 12" id="KW-0472">Membrane</keyword>
<dbReference type="PANTHER" id="PTHR32089">
    <property type="entry name" value="METHYL-ACCEPTING CHEMOTAXIS PROTEIN MCPB"/>
    <property type="match status" value="1"/>
</dbReference>
<evidence type="ECO:0000256" key="7">
    <source>
        <dbReference type="ARBA" id="ARBA00022989"/>
    </source>
</evidence>
<evidence type="ECO:0000256" key="1">
    <source>
        <dbReference type="ARBA" id="ARBA00004651"/>
    </source>
</evidence>
<keyword evidence="9 11" id="KW-0807">Transducer</keyword>
<comment type="caution">
    <text evidence="13">The sequence shown here is derived from an EMBL/GenBank/DDBJ whole genome shotgun (WGS) entry which is preliminary data.</text>
</comment>
<evidence type="ECO:0000256" key="4">
    <source>
        <dbReference type="ARBA" id="ARBA00022500"/>
    </source>
</evidence>
<dbReference type="PROSITE" id="PS50885">
    <property type="entry name" value="HAMP"/>
    <property type="match status" value="1"/>
</dbReference>
<comment type="subcellular location">
    <subcellularLocation>
        <location evidence="1">Cell membrane</location>
        <topology evidence="1">Multi-pass membrane protein</topology>
    </subcellularLocation>
</comment>
<dbReference type="GO" id="GO:0005886">
    <property type="term" value="C:plasma membrane"/>
    <property type="evidence" value="ECO:0007669"/>
    <property type="project" value="UniProtKB-SubCell"/>
</dbReference>
<organism evidence="13 14">
    <name type="scientific">Bacillus licheniformis</name>
    <dbReference type="NCBI Taxonomy" id="1402"/>
    <lineage>
        <taxon>Bacteria</taxon>
        <taxon>Bacillati</taxon>
        <taxon>Bacillota</taxon>
        <taxon>Bacilli</taxon>
        <taxon>Bacillales</taxon>
        <taxon>Bacillaceae</taxon>
        <taxon>Bacillus</taxon>
    </lineage>
</organism>
<comment type="similarity">
    <text evidence="10">Belongs to the methyl-accepting chemotaxis (MCP) protein family.</text>
</comment>
<evidence type="ECO:0000256" key="8">
    <source>
        <dbReference type="ARBA" id="ARBA00023136"/>
    </source>
</evidence>
<dbReference type="RefSeq" id="WP_026699199.1">
    <property type="nucleotide sequence ID" value="NZ_CAVNYF010000001.1"/>
</dbReference>
<evidence type="ECO:0000313" key="14">
    <source>
        <dbReference type="Proteomes" id="UP000435910"/>
    </source>
</evidence>
<dbReference type="CDD" id="cd12914">
    <property type="entry name" value="PDC1_DGC_like"/>
    <property type="match status" value="1"/>
</dbReference>
<dbReference type="InterPro" id="IPR004089">
    <property type="entry name" value="MCPsignal_dom"/>
</dbReference>
<name>A0A415JF42_BACLI</name>
<dbReference type="InterPro" id="IPR033479">
    <property type="entry name" value="dCache_1"/>
</dbReference>
<dbReference type="Pfam" id="PF00015">
    <property type="entry name" value="MCPsignal"/>
    <property type="match status" value="1"/>
</dbReference>
<feature type="transmembrane region" description="Helical" evidence="12">
    <location>
        <begin position="279"/>
        <end position="302"/>
    </location>
</feature>
<dbReference type="Pfam" id="PF02743">
    <property type="entry name" value="dCache_1"/>
    <property type="match status" value="1"/>
</dbReference>
<dbReference type="InterPro" id="IPR029151">
    <property type="entry name" value="Sensor-like_sf"/>
</dbReference>
<evidence type="ECO:0000256" key="10">
    <source>
        <dbReference type="ARBA" id="ARBA00029447"/>
    </source>
</evidence>
<dbReference type="EMBL" id="NILC01000033">
    <property type="protein sequence ID" value="TWL20915.1"/>
    <property type="molecule type" value="Genomic_DNA"/>
</dbReference>
<evidence type="ECO:0000256" key="2">
    <source>
        <dbReference type="ARBA" id="ARBA00022475"/>
    </source>
</evidence>
<keyword evidence="6 12" id="KW-0812">Transmembrane</keyword>
<dbReference type="CDD" id="cd12912">
    <property type="entry name" value="PDC2_MCP_like"/>
    <property type="match status" value="1"/>
</dbReference>
<evidence type="ECO:0000313" key="13">
    <source>
        <dbReference type="EMBL" id="TWL20915.1"/>
    </source>
</evidence>
<dbReference type="FunFam" id="3.30.450.20:FF:000048">
    <property type="entry name" value="Methyl-accepting chemotaxis protein"/>
    <property type="match status" value="1"/>
</dbReference>
<keyword evidence="3" id="KW-0488">Methylation</keyword>
<evidence type="ECO:0000256" key="5">
    <source>
        <dbReference type="ARBA" id="ARBA00022519"/>
    </source>
</evidence>
<keyword evidence="2" id="KW-1003">Cell membrane</keyword>
<evidence type="ECO:0000256" key="6">
    <source>
        <dbReference type="ARBA" id="ARBA00022692"/>
    </source>
</evidence>
<evidence type="ECO:0000256" key="12">
    <source>
        <dbReference type="SAM" id="Phobius"/>
    </source>
</evidence>
<dbReference type="PROSITE" id="PS50111">
    <property type="entry name" value="CHEMOTAXIS_TRANSDUC_2"/>
    <property type="match status" value="1"/>
</dbReference>
<dbReference type="SUPFAM" id="SSF58104">
    <property type="entry name" value="Methyl-accepting chemotaxis protein (MCP) signaling domain"/>
    <property type="match status" value="1"/>
</dbReference>
<keyword evidence="5" id="KW-0997">Cell inner membrane</keyword>
<dbReference type="Gene3D" id="1.10.287.950">
    <property type="entry name" value="Methyl-accepting chemotaxis protein"/>
    <property type="match status" value="1"/>
</dbReference>
<dbReference type="PANTHER" id="PTHR32089:SF114">
    <property type="entry name" value="METHYL-ACCEPTING CHEMOTAXIS PROTEIN MCPB"/>
    <property type="match status" value="1"/>
</dbReference>
<dbReference type="InterPro" id="IPR003122">
    <property type="entry name" value="Tar_rcpt_lig-bd"/>
</dbReference>
<dbReference type="InterPro" id="IPR003660">
    <property type="entry name" value="HAMP_dom"/>
</dbReference>
<dbReference type="CDD" id="cd11386">
    <property type="entry name" value="MCP_signal"/>
    <property type="match status" value="1"/>
</dbReference>
<keyword evidence="4" id="KW-0145">Chemotaxis</keyword>
<reference evidence="13 14" key="1">
    <citation type="submission" date="2019-06" db="EMBL/GenBank/DDBJ databases">
        <title>Genome sequence analysis of &gt;100 Bacillus licheniformis strains suggests intrinsic resistance to this species.</title>
        <authorList>
            <person name="Wels M."/>
            <person name="Siezen R.J."/>
            <person name="Johansen E."/>
            <person name="Stuer-Lauridsen B."/>
            <person name="Bjerre K."/>
            <person name="Nielsen B.K.K."/>
        </authorList>
    </citation>
    <scope>NUCLEOTIDE SEQUENCE [LARGE SCALE GENOMIC DNA]</scope>
    <source>
        <strain evidence="13 14">BAC-16736</strain>
    </source>
</reference>
<dbReference type="SMART" id="SM00319">
    <property type="entry name" value="TarH"/>
    <property type="match status" value="1"/>
</dbReference>
<evidence type="ECO:0000256" key="11">
    <source>
        <dbReference type="PROSITE-ProRule" id="PRU00284"/>
    </source>
</evidence>
<dbReference type="SUPFAM" id="SSF103190">
    <property type="entry name" value="Sensory domain-like"/>
    <property type="match status" value="1"/>
</dbReference>
<protein>
    <submittedName>
        <fullName evidence="13">Uncharacterized protein</fullName>
    </submittedName>
</protein>
<proteinExistence type="inferred from homology"/>
<dbReference type="GO" id="GO:0007165">
    <property type="term" value="P:signal transduction"/>
    <property type="evidence" value="ECO:0007669"/>
    <property type="project" value="UniProtKB-KW"/>
</dbReference>
<dbReference type="SMART" id="SM00304">
    <property type="entry name" value="HAMP"/>
    <property type="match status" value="1"/>
</dbReference>
<dbReference type="GO" id="GO:0006935">
    <property type="term" value="P:chemotaxis"/>
    <property type="evidence" value="ECO:0007669"/>
    <property type="project" value="UniProtKB-KW"/>
</dbReference>
<dbReference type="Proteomes" id="UP000435910">
    <property type="component" value="Unassembled WGS sequence"/>
</dbReference>
<accession>A0A415JF42</accession>
<evidence type="ECO:0000256" key="3">
    <source>
        <dbReference type="ARBA" id="ARBA00022481"/>
    </source>
</evidence>
<dbReference type="SMART" id="SM00283">
    <property type="entry name" value="MA"/>
    <property type="match status" value="1"/>
</dbReference>
<sequence length="661" mass="71816">MKKILEWFKHPSLSKRLAVSFLLILTLPVLILSGVSYYTAGGSIEDEIMRSARNSVDQLNEMIDQNIEKKADAVTYFSEEIKEKTYKEKGQTSLRQKFEQYARQNKDVEAVFTGSEDGVYVQHPYTKMPDGYNPAERPWFKEAVEKKGEIIVTDPYTSAATGNTVITIAKQNKDGSGVAALSLNIDELIKATNDIKVGKDGFAFISSASKKYIAHPTIKAGTEGEGGWVDQVYGKGKGEFKYTFEGKAKQMAFTTNKLTGWKIAGTMFSDEITNATKPVLYMALIVFSGALVLGGVLIFFIVRAISKPLNQLVLSAKNISSGDLTQQIEVRSNDEFGQLGKSFNDMAESLRTLIGTIQESVENVASSSEQLTASAEQTSQATEHITSAIEQFSNGAESQNEKVETSSQQLSQMNDHLSEMTEVSESITEASIKSTEIAETGGELVQKTVGQMSSIDQSVKQAESVVKGLEGKSKDITSILRVINGIADQTNLLALNAAIEAARAGESGRGFSVVAEEVRKLAAQSADSAKEIEALIQEIVKEIEHSLSMFQSVNHEVQSGLKITEKTESSFHEISGMTNEIAGKLQTLNAAVEQLSKGSQEVSGAVQEIADVSRESTAGIQDIAASAEEQLASMEEISTSSATLEQMAEDLRELTKKFKVK</sequence>
<dbReference type="AlphaFoldDB" id="A0A415JF42"/>
<dbReference type="FunFam" id="1.10.287.950:FF:000001">
    <property type="entry name" value="Methyl-accepting chemotaxis sensory transducer"/>
    <property type="match status" value="1"/>
</dbReference>